<proteinExistence type="inferred from homology"/>
<reference evidence="4 5" key="1">
    <citation type="submission" date="2016-09" db="EMBL/GenBank/DDBJ databases">
        <authorList>
            <person name="Capua I."/>
            <person name="De Benedictis P."/>
            <person name="Joannis T."/>
            <person name="Lombin L.H."/>
            <person name="Cattoli G."/>
        </authorList>
    </citation>
    <scope>NUCLEOTIDE SEQUENCE [LARGE SCALE GENOMIC DNA]</scope>
    <source>
        <strain evidence="4 5">ANC 4671</strain>
    </source>
</reference>
<evidence type="ECO:0000259" key="3">
    <source>
        <dbReference type="Pfam" id="PF01648"/>
    </source>
</evidence>
<dbReference type="InterPro" id="IPR037143">
    <property type="entry name" value="4-PPantetheinyl_Trfase_dom_sf"/>
</dbReference>
<dbReference type="InterPro" id="IPR050559">
    <property type="entry name" value="P-Pant_transferase_sf"/>
</dbReference>
<comment type="similarity">
    <text evidence="1">Belongs to the P-Pant transferase superfamily. Gsp/Sfp/HetI/AcpT family.</text>
</comment>
<dbReference type="GO" id="GO:0005829">
    <property type="term" value="C:cytosol"/>
    <property type="evidence" value="ECO:0007669"/>
    <property type="project" value="TreeGrafter"/>
</dbReference>
<feature type="domain" description="4'-phosphopantetheinyl transferase" evidence="3">
    <location>
        <begin position="90"/>
        <end position="171"/>
    </location>
</feature>
<evidence type="ECO:0000256" key="2">
    <source>
        <dbReference type="ARBA" id="ARBA00022679"/>
    </source>
</evidence>
<dbReference type="GO" id="GO:0000287">
    <property type="term" value="F:magnesium ion binding"/>
    <property type="evidence" value="ECO:0007669"/>
    <property type="project" value="InterPro"/>
</dbReference>
<evidence type="ECO:0000313" key="4">
    <source>
        <dbReference type="EMBL" id="OEY93621.1"/>
    </source>
</evidence>
<dbReference type="Pfam" id="PF01648">
    <property type="entry name" value="ACPS"/>
    <property type="match status" value="1"/>
</dbReference>
<dbReference type="EMBL" id="MKKK01000045">
    <property type="protein sequence ID" value="OEY93621.1"/>
    <property type="molecule type" value="Genomic_DNA"/>
</dbReference>
<keyword evidence="2" id="KW-0808">Transferase</keyword>
<comment type="caution">
    <text evidence="4">The sequence shown here is derived from an EMBL/GenBank/DDBJ whole genome shotgun (WGS) entry which is preliminary data.</text>
</comment>
<dbReference type="GO" id="GO:0019878">
    <property type="term" value="P:lysine biosynthetic process via aminoadipic acid"/>
    <property type="evidence" value="ECO:0007669"/>
    <property type="project" value="TreeGrafter"/>
</dbReference>
<dbReference type="GO" id="GO:0008897">
    <property type="term" value="F:holo-[acyl-carrier-protein] synthase activity"/>
    <property type="evidence" value="ECO:0007669"/>
    <property type="project" value="InterPro"/>
</dbReference>
<dbReference type="Proteomes" id="UP000185895">
    <property type="component" value="Unassembled WGS sequence"/>
</dbReference>
<keyword evidence="5" id="KW-1185">Reference proteome</keyword>
<dbReference type="InterPro" id="IPR008278">
    <property type="entry name" value="4-PPantetheinyl_Trfase_dom"/>
</dbReference>
<dbReference type="STRING" id="1262585.BJI46_04045"/>
<dbReference type="PANTHER" id="PTHR12215:SF10">
    <property type="entry name" value="L-AMINOADIPATE-SEMIALDEHYDE DEHYDROGENASE-PHOSPHOPANTETHEINYL TRANSFERASE"/>
    <property type="match status" value="1"/>
</dbReference>
<gene>
    <name evidence="4" type="ORF">BJI46_04045</name>
</gene>
<dbReference type="RefSeq" id="WP_070070436.1">
    <property type="nucleotide sequence ID" value="NZ_MKKK01000045.1"/>
</dbReference>
<sequence length="211" mass="25048">MIYLLYRSIQELLPEQAISKRMTAQQRESIRDYRFHYLSRFCAQQDLPPPQLQHHTHGKPYFGNLPQLHFNHSHSQQHYALAYSQDEIDLGVDVEDLRRQVRMRALAEHAFHPDELSMWQRTDYDRQFWFKVWTIKEAVLKAHGLGIRLSLNMLNTQAHPDWDFGMLQHAQLGEFYYQHYCTGQSMITLAYRKQSSDGLANIYWCTEDSSA</sequence>
<name>A0A1E7R2W6_9GAMM</name>
<dbReference type="Gene3D" id="3.90.470.20">
    <property type="entry name" value="4'-phosphopantetheinyl transferase domain"/>
    <property type="match status" value="1"/>
</dbReference>
<dbReference type="PANTHER" id="PTHR12215">
    <property type="entry name" value="PHOSPHOPANTETHEINE TRANSFERASE"/>
    <property type="match status" value="1"/>
</dbReference>
<evidence type="ECO:0000256" key="1">
    <source>
        <dbReference type="ARBA" id="ARBA00010990"/>
    </source>
</evidence>
<protein>
    <recommendedName>
        <fullName evidence="3">4'-phosphopantetheinyl transferase domain-containing protein</fullName>
    </recommendedName>
</protein>
<evidence type="ECO:0000313" key="5">
    <source>
        <dbReference type="Proteomes" id="UP000185895"/>
    </source>
</evidence>
<dbReference type="AlphaFoldDB" id="A0A1E7R2W6"/>
<dbReference type="SUPFAM" id="SSF56214">
    <property type="entry name" value="4'-phosphopantetheinyl transferase"/>
    <property type="match status" value="2"/>
</dbReference>
<organism evidence="4 5">
    <name type="scientific">Acinetobacter qingfengensis</name>
    <dbReference type="NCBI Taxonomy" id="1262585"/>
    <lineage>
        <taxon>Bacteria</taxon>
        <taxon>Pseudomonadati</taxon>
        <taxon>Pseudomonadota</taxon>
        <taxon>Gammaproteobacteria</taxon>
        <taxon>Moraxellales</taxon>
        <taxon>Moraxellaceae</taxon>
        <taxon>Acinetobacter</taxon>
    </lineage>
</organism>
<dbReference type="OrthoDB" id="9808281at2"/>
<accession>A0A1E7R2W6</accession>